<dbReference type="Gene3D" id="2.40.50.100">
    <property type="match status" value="1"/>
</dbReference>
<dbReference type="AlphaFoldDB" id="A0A377M1H6"/>
<proteinExistence type="predicted"/>
<evidence type="ECO:0000259" key="1">
    <source>
        <dbReference type="Pfam" id="PF03459"/>
    </source>
</evidence>
<dbReference type="SUPFAM" id="SSF50331">
    <property type="entry name" value="MOP-like"/>
    <property type="match status" value="1"/>
</dbReference>
<dbReference type="Pfam" id="PF03459">
    <property type="entry name" value="TOBE"/>
    <property type="match status" value="1"/>
</dbReference>
<organism evidence="3 4">
    <name type="scientific">Enterobacter cloacae</name>
    <dbReference type="NCBI Taxonomy" id="550"/>
    <lineage>
        <taxon>Bacteria</taxon>
        <taxon>Pseudomonadati</taxon>
        <taxon>Pseudomonadota</taxon>
        <taxon>Gammaproteobacteria</taxon>
        <taxon>Enterobacterales</taxon>
        <taxon>Enterobacteriaceae</taxon>
        <taxon>Enterobacter</taxon>
        <taxon>Enterobacter cloacae complex</taxon>
    </lineage>
</organism>
<gene>
    <name evidence="3" type="primary">ycjV_2</name>
    <name evidence="3" type="ORF">NCTC10005_04350</name>
</gene>
<dbReference type="Proteomes" id="UP000255106">
    <property type="component" value="Unassembled WGS sequence"/>
</dbReference>
<evidence type="ECO:0000313" key="4">
    <source>
        <dbReference type="Proteomes" id="UP000255106"/>
    </source>
</evidence>
<accession>A0A377M1H6</accession>
<name>A0A377M1H6_ENTCL</name>
<dbReference type="PANTHER" id="PTHR43875:SF1">
    <property type="entry name" value="OSMOPROTECTIVE COMPOUNDS UPTAKE ATP-BINDING PROTEIN GGTA"/>
    <property type="match status" value="1"/>
</dbReference>
<dbReference type="InterPro" id="IPR047641">
    <property type="entry name" value="ABC_transpr_MalK/UgpC-like"/>
</dbReference>
<dbReference type="InterPro" id="IPR012340">
    <property type="entry name" value="NA-bd_OB-fold"/>
</dbReference>
<dbReference type="EC" id="3.6.3.20" evidence="3"/>
<protein>
    <submittedName>
        <fullName evidence="3">Protein YcjV</fullName>
        <ecNumber evidence="3">3.6.3.20</ecNumber>
    </submittedName>
</protein>
<dbReference type="GO" id="GO:0055052">
    <property type="term" value="C:ATP-binding cassette (ABC) transporter complex, substrate-binding subunit-containing"/>
    <property type="evidence" value="ECO:0007669"/>
    <property type="project" value="TreeGrafter"/>
</dbReference>
<dbReference type="PANTHER" id="PTHR43875">
    <property type="entry name" value="MALTODEXTRIN IMPORT ATP-BINDING PROTEIN MSMX"/>
    <property type="match status" value="1"/>
</dbReference>
<dbReference type="InterPro" id="IPR005116">
    <property type="entry name" value="Transp-assoc_OB_typ1"/>
</dbReference>
<dbReference type="Pfam" id="PF17912">
    <property type="entry name" value="OB_MalK"/>
    <property type="match status" value="1"/>
</dbReference>
<dbReference type="EMBL" id="UGJB01000004">
    <property type="protein sequence ID" value="STQ11571.1"/>
    <property type="molecule type" value="Genomic_DNA"/>
</dbReference>
<reference evidence="3 4" key="1">
    <citation type="submission" date="2018-06" db="EMBL/GenBank/DDBJ databases">
        <authorList>
            <consortium name="Pathogen Informatics"/>
            <person name="Doyle S."/>
        </authorList>
    </citation>
    <scope>NUCLEOTIDE SEQUENCE [LARGE SCALE GENOMIC DNA]</scope>
    <source>
        <strain evidence="3 4">NCTC10005</strain>
    </source>
</reference>
<dbReference type="Gene3D" id="2.40.50.140">
    <property type="entry name" value="Nucleic acid-binding proteins"/>
    <property type="match status" value="1"/>
</dbReference>
<dbReference type="InterPro" id="IPR040582">
    <property type="entry name" value="OB_MalK-like"/>
</dbReference>
<evidence type="ECO:0000313" key="3">
    <source>
        <dbReference type="EMBL" id="STQ11571.1"/>
    </source>
</evidence>
<evidence type="ECO:0000259" key="2">
    <source>
        <dbReference type="Pfam" id="PF17912"/>
    </source>
</evidence>
<sequence>MWILKDGYIQQVGAPKQVYNEPANMFVAGFIGSPAMNFIRGAINERFFVTETLRLEIPEDMLSVLNAQGYQRKAVVFGIRPEDIFTSQASGEVIAAKISVAELTGAEFMLYATVGGHELVVRAGATTDYAAGDNIGIQFDMNKCHFFDAETEAAIR</sequence>
<feature type="domain" description="Transport-associated OB type 1" evidence="1">
    <location>
        <begin position="93"/>
        <end position="146"/>
    </location>
</feature>
<feature type="domain" description="MalK-like OB fold" evidence="2">
    <location>
        <begin position="32"/>
        <end position="84"/>
    </location>
</feature>
<dbReference type="InterPro" id="IPR008995">
    <property type="entry name" value="Mo/tungstate-bd_C_term_dom"/>
</dbReference>
<dbReference type="GO" id="GO:0016887">
    <property type="term" value="F:ATP hydrolysis activity"/>
    <property type="evidence" value="ECO:0007669"/>
    <property type="project" value="InterPro"/>
</dbReference>
<keyword evidence="3" id="KW-0378">Hydrolase</keyword>